<dbReference type="Proteomes" id="UP000320085">
    <property type="component" value="Unassembled WGS sequence"/>
</dbReference>
<proteinExistence type="predicted"/>
<feature type="compositionally biased region" description="Basic and acidic residues" evidence="1">
    <location>
        <begin position="1"/>
        <end position="20"/>
    </location>
</feature>
<dbReference type="EMBL" id="VFQF01000002">
    <property type="protein sequence ID" value="TQN46755.1"/>
    <property type="molecule type" value="Genomic_DNA"/>
</dbReference>
<name>A0A543HV52_9MICO</name>
<feature type="region of interest" description="Disordered" evidence="1">
    <location>
        <begin position="1"/>
        <end position="33"/>
    </location>
</feature>
<accession>A0A543HV52</accession>
<evidence type="ECO:0000313" key="4">
    <source>
        <dbReference type="Proteomes" id="UP000316747"/>
    </source>
</evidence>
<evidence type="ECO:0000313" key="2">
    <source>
        <dbReference type="EMBL" id="TQM62182.1"/>
    </source>
</evidence>
<comment type="caution">
    <text evidence="2">The sequence shown here is derived from an EMBL/GenBank/DDBJ whole genome shotgun (WGS) entry which is preliminary data.</text>
</comment>
<evidence type="ECO:0000313" key="3">
    <source>
        <dbReference type="EMBL" id="TQN46755.1"/>
    </source>
</evidence>
<reference evidence="3 5" key="2">
    <citation type="submission" date="2019-06" db="EMBL/GenBank/DDBJ databases">
        <title>Sequencing the genomes of 1000 actinobacteria strains.</title>
        <authorList>
            <person name="Klenk H.-P."/>
        </authorList>
    </citation>
    <scope>NUCLEOTIDE SEQUENCE [LARGE SCALE GENOMIC DNA]</scope>
    <source>
        <strain evidence="3 5">DSM 21776</strain>
    </source>
</reference>
<gene>
    <name evidence="2" type="ORF">FBY41_2211</name>
    <name evidence="3" type="ORF">FHX52_3484</name>
</gene>
<evidence type="ECO:0000313" key="5">
    <source>
        <dbReference type="Proteomes" id="UP000320085"/>
    </source>
</evidence>
<dbReference type="AlphaFoldDB" id="A0A543HV52"/>
<organism evidence="2 4">
    <name type="scientific">Humibacillus xanthopallidus</name>
    <dbReference type="NCBI Taxonomy" id="412689"/>
    <lineage>
        <taxon>Bacteria</taxon>
        <taxon>Bacillati</taxon>
        <taxon>Actinomycetota</taxon>
        <taxon>Actinomycetes</taxon>
        <taxon>Micrococcales</taxon>
        <taxon>Intrasporangiaceae</taxon>
        <taxon>Humibacillus</taxon>
    </lineage>
</organism>
<evidence type="ECO:0000256" key="1">
    <source>
        <dbReference type="SAM" id="MobiDB-lite"/>
    </source>
</evidence>
<reference evidence="2 4" key="1">
    <citation type="submission" date="2019-06" db="EMBL/GenBank/DDBJ databases">
        <title>Genome sequencing of plant associated microbes to promote plant fitness in Sorghum bicolor and Oryza sativa.</title>
        <authorList>
            <person name="Coleman-Derr D."/>
        </authorList>
    </citation>
    <scope>NUCLEOTIDE SEQUENCE [LARGE SCALE GENOMIC DNA]</scope>
    <source>
        <strain evidence="2 4">KV-663</strain>
    </source>
</reference>
<protein>
    <submittedName>
        <fullName evidence="2">Uncharacterized protein</fullName>
    </submittedName>
</protein>
<dbReference type="Proteomes" id="UP000316747">
    <property type="component" value="Unassembled WGS sequence"/>
</dbReference>
<dbReference type="EMBL" id="VFPM01000002">
    <property type="protein sequence ID" value="TQM62182.1"/>
    <property type="molecule type" value="Genomic_DNA"/>
</dbReference>
<keyword evidence="4" id="KW-1185">Reference proteome</keyword>
<sequence length="41" mass="4473">MRSHSRLDSRAESQEGHSPEPDGPTAARLPQPHSLVRVVIA</sequence>